<dbReference type="EMBL" id="JBHRWR010000009">
    <property type="protein sequence ID" value="MFC3574115.1"/>
    <property type="molecule type" value="Genomic_DNA"/>
</dbReference>
<keyword evidence="2" id="KW-1185">Reference proteome</keyword>
<evidence type="ECO:0000313" key="1">
    <source>
        <dbReference type="EMBL" id="MFC3574115.1"/>
    </source>
</evidence>
<dbReference type="Proteomes" id="UP001595701">
    <property type="component" value="Unassembled WGS sequence"/>
</dbReference>
<evidence type="ECO:0008006" key="3">
    <source>
        <dbReference type="Google" id="ProtNLM"/>
    </source>
</evidence>
<accession>A0ABV7SAW2</accession>
<protein>
    <recommendedName>
        <fullName evidence="3">LacI family transcriptional regulator</fullName>
    </recommendedName>
</protein>
<reference evidence="2" key="1">
    <citation type="journal article" date="2019" name="Int. J. Syst. Evol. Microbiol.">
        <title>The Global Catalogue of Microorganisms (GCM) 10K type strain sequencing project: providing services to taxonomists for standard genome sequencing and annotation.</title>
        <authorList>
            <consortium name="The Broad Institute Genomics Platform"/>
            <consortium name="The Broad Institute Genome Sequencing Center for Infectious Disease"/>
            <person name="Wu L."/>
            <person name="Ma J."/>
        </authorList>
    </citation>
    <scope>NUCLEOTIDE SEQUENCE [LARGE SCALE GENOMIC DNA]</scope>
    <source>
        <strain evidence="2">CGMCC 4.7035</strain>
    </source>
</reference>
<gene>
    <name evidence="1" type="ORF">ACFOZ0_12680</name>
</gene>
<sequence length="55" mass="5860">MGYGRDQESRPRLAELAVGRAIARMEGEAAPGPETVIAPRLVVRSTTAAPRRALS</sequence>
<proteinExistence type="predicted"/>
<evidence type="ECO:0000313" key="2">
    <source>
        <dbReference type="Proteomes" id="UP001595701"/>
    </source>
</evidence>
<dbReference type="RefSeq" id="WP_310770377.1">
    <property type="nucleotide sequence ID" value="NZ_JBHRWR010000009.1"/>
</dbReference>
<comment type="caution">
    <text evidence="1">The sequence shown here is derived from an EMBL/GenBank/DDBJ whole genome shotgun (WGS) entry which is preliminary data.</text>
</comment>
<name>A0ABV7SAW2_9ACTN</name>
<organism evidence="1 2">
    <name type="scientific">Streptomyces yaanensis</name>
    <dbReference type="NCBI Taxonomy" id="1142239"/>
    <lineage>
        <taxon>Bacteria</taxon>
        <taxon>Bacillati</taxon>
        <taxon>Actinomycetota</taxon>
        <taxon>Actinomycetes</taxon>
        <taxon>Kitasatosporales</taxon>
        <taxon>Streptomycetaceae</taxon>
        <taxon>Streptomyces</taxon>
    </lineage>
</organism>